<name>A0ABT3PW00_9BACT</name>
<evidence type="ECO:0000256" key="2">
    <source>
        <dbReference type="SAM" id="Phobius"/>
    </source>
</evidence>
<evidence type="ECO:0000313" key="3">
    <source>
        <dbReference type="EMBL" id="MCW9712032.1"/>
    </source>
</evidence>
<protein>
    <submittedName>
        <fullName evidence="3">Uncharacterized protein</fullName>
    </submittedName>
</protein>
<dbReference type="RefSeq" id="WP_265787688.1">
    <property type="nucleotide sequence ID" value="NZ_BAABRS010000001.1"/>
</dbReference>
<dbReference type="Proteomes" id="UP001207337">
    <property type="component" value="Unassembled WGS sequence"/>
</dbReference>
<proteinExistence type="predicted"/>
<evidence type="ECO:0000256" key="1">
    <source>
        <dbReference type="SAM" id="MobiDB-lite"/>
    </source>
</evidence>
<evidence type="ECO:0000313" key="4">
    <source>
        <dbReference type="Proteomes" id="UP001207337"/>
    </source>
</evidence>
<keyword evidence="2" id="KW-0812">Transmembrane</keyword>
<keyword evidence="4" id="KW-1185">Reference proteome</keyword>
<comment type="caution">
    <text evidence="3">The sequence shown here is derived from an EMBL/GenBank/DDBJ whole genome shotgun (WGS) entry which is preliminary data.</text>
</comment>
<organism evidence="3 4">
    <name type="scientific">Fodinibius salicampi</name>
    <dbReference type="NCBI Taxonomy" id="1920655"/>
    <lineage>
        <taxon>Bacteria</taxon>
        <taxon>Pseudomonadati</taxon>
        <taxon>Balneolota</taxon>
        <taxon>Balneolia</taxon>
        <taxon>Balneolales</taxon>
        <taxon>Balneolaceae</taxon>
        <taxon>Fodinibius</taxon>
    </lineage>
</organism>
<sequence length="266" mass="29741">MGKSNRAHLYTEKEIGALIKRATEIQEKAHESFPQGLSLQEIKDIAREIGIDPKHIRSAASELEHQMATEQRSNFLGAPFLIEQKRAIRGEISAEEWEDLVRQIRRMTGSSGRTTTVGQTRQWHRSVKDMSTTLEETHLQVVSQKNQSIIEIRKHFQGGAYITYLMGLIISGTLAGILLDGNGYTNLVNTGVVLTSMSGGFAAARLAIISWTGRQRRKMHGLMNWIQDQVAGSGVTEDIEKQEIDIPGSEINTDQKDMKRGRRSSV</sequence>
<accession>A0ABT3PW00</accession>
<feature type="transmembrane region" description="Helical" evidence="2">
    <location>
        <begin position="191"/>
        <end position="213"/>
    </location>
</feature>
<gene>
    <name evidence="3" type="ORF">LQ318_03860</name>
</gene>
<reference evidence="3 4" key="1">
    <citation type="submission" date="2021-11" db="EMBL/GenBank/DDBJ databases">
        <title>Aliifidinibius sp. nov., a new bacterium isolated from saline soil.</title>
        <authorList>
            <person name="Galisteo C."/>
            <person name="De La Haba R."/>
            <person name="Sanchez-Porro C."/>
            <person name="Ventosa A."/>
        </authorList>
    </citation>
    <scope>NUCLEOTIDE SEQUENCE [LARGE SCALE GENOMIC DNA]</scope>
    <source>
        <strain evidence="3 4">KACC 190600</strain>
    </source>
</reference>
<dbReference type="EMBL" id="JAJNDC010000001">
    <property type="protein sequence ID" value="MCW9712032.1"/>
    <property type="molecule type" value="Genomic_DNA"/>
</dbReference>
<feature type="transmembrane region" description="Helical" evidence="2">
    <location>
        <begin position="161"/>
        <end position="179"/>
    </location>
</feature>
<feature type="region of interest" description="Disordered" evidence="1">
    <location>
        <begin position="245"/>
        <end position="266"/>
    </location>
</feature>
<keyword evidence="2" id="KW-0472">Membrane</keyword>
<keyword evidence="2" id="KW-1133">Transmembrane helix</keyword>